<keyword evidence="1" id="KW-0812">Transmembrane</keyword>
<name>A0A4R1YLI5_9RHOB</name>
<feature type="domain" description="CAAX prenyl protease 2/Lysostaphin resistance protein A-like" evidence="2">
    <location>
        <begin position="133"/>
        <end position="231"/>
    </location>
</feature>
<feature type="transmembrane region" description="Helical" evidence="1">
    <location>
        <begin position="48"/>
        <end position="69"/>
    </location>
</feature>
<feature type="transmembrane region" description="Helical" evidence="1">
    <location>
        <begin position="195"/>
        <end position="213"/>
    </location>
</feature>
<feature type="transmembrane region" description="Helical" evidence="1">
    <location>
        <begin position="219"/>
        <end position="236"/>
    </location>
</feature>
<dbReference type="InterPro" id="IPR042150">
    <property type="entry name" value="MmRce1-like"/>
</dbReference>
<accession>A0A4R1YLI5</accession>
<dbReference type="EMBL" id="SLVM01000027">
    <property type="protein sequence ID" value="TCM78081.1"/>
    <property type="molecule type" value="Genomic_DNA"/>
</dbReference>
<dbReference type="Pfam" id="PF02517">
    <property type="entry name" value="Rce1-like"/>
    <property type="match status" value="1"/>
</dbReference>
<evidence type="ECO:0000259" key="2">
    <source>
        <dbReference type="Pfam" id="PF02517"/>
    </source>
</evidence>
<dbReference type="Proteomes" id="UP000295277">
    <property type="component" value="Unassembled WGS sequence"/>
</dbReference>
<dbReference type="PANTHER" id="PTHR35797">
    <property type="entry name" value="PROTEASE-RELATED"/>
    <property type="match status" value="1"/>
</dbReference>
<feature type="transmembrane region" description="Helical" evidence="1">
    <location>
        <begin position="163"/>
        <end position="183"/>
    </location>
</feature>
<keyword evidence="4" id="KW-1185">Reference proteome</keyword>
<organism evidence="3 4">
    <name type="scientific">Rhodovulum steppense</name>
    <dbReference type="NCBI Taxonomy" id="540251"/>
    <lineage>
        <taxon>Bacteria</taxon>
        <taxon>Pseudomonadati</taxon>
        <taxon>Pseudomonadota</taxon>
        <taxon>Alphaproteobacteria</taxon>
        <taxon>Rhodobacterales</taxon>
        <taxon>Paracoccaceae</taxon>
        <taxon>Rhodovulum</taxon>
    </lineage>
</organism>
<dbReference type="InterPro" id="IPR003675">
    <property type="entry name" value="Rce1/LyrA-like_dom"/>
</dbReference>
<comment type="caution">
    <text evidence="3">The sequence shown here is derived from an EMBL/GenBank/DDBJ whole genome shotgun (WGS) entry which is preliminary data.</text>
</comment>
<feature type="transmembrane region" description="Helical" evidence="1">
    <location>
        <begin position="248"/>
        <end position="267"/>
    </location>
</feature>
<feature type="transmembrane region" description="Helical" evidence="1">
    <location>
        <begin position="124"/>
        <end position="143"/>
    </location>
</feature>
<dbReference type="RefSeq" id="WP_165899275.1">
    <property type="nucleotide sequence ID" value="NZ_SLVM01000027.1"/>
</dbReference>
<gene>
    <name evidence="3" type="ORF">EV216_12722</name>
</gene>
<keyword evidence="1" id="KW-1133">Transmembrane helix</keyword>
<dbReference type="GO" id="GO:0004175">
    <property type="term" value="F:endopeptidase activity"/>
    <property type="evidence" value="ECO:0007669"/>
    <property type="project" value="UniProtKB-ARBA"/>
</dbReference>
<feature type="transmembrane region" description="Helical" evidence="1">
    <location>
        <begin position="16"/>
        <end position="36"/>
    </location>
</feature>
<sequence>MIAATPQATAQRHPQAAIWTFVALTFGWTWGLWAAVSLIGPSAPRLSGALFLASAFGPGVAAFVTVLGFHGKAGFAHWLRRCLRWRLGWRWYALAVLAAPLAMGTALGLNAISGGTTPPMPVQCPILIIIAQFAVITVFGGPLGEEFGWRGYALPALSDLLGWRWAAILIGAVWGLWHLPLFWMPGTAQAELPMGLFLASTVALSVVFARLSVNTQFSVLPAILLHGVINWSSMVLPVMPAGGDTQPYSIVMGLVMLLAVAVMLKPGPHPAAAGNPP</sequence>
<keyword evidence="1" id="KW-0472">Membrane</keyword>
<proteinExistence type="predicted"/>
<evidence type="ECO:0000256" key="1">
    <source>
        <dbReference type="SAM" id="Phobius"/>
    </source>
</evidence>
<evidence type="ECO:0000313" key="4">
    <source>
        <dbReference type="Proteomes" id="UP000295277"/>
    </source>
</evidence>
<protein>
    <recommendedName>
        <fullName evidence="2">CAAX prenyl protease 2/Lysostaphin resistance protein A-like domain-containing protein</fullName>
    </recommendedName>
</protein>
<dbReference type="GO" id="GO:0080120">
    <property type="term" value="P:CAAX-box protein maturation"/>
    <property type="evidence" value="ECO:0007669"/>
    <property type="project" value="UniProtKB-ARBA"/>
</dbReference>
<feature type="transmembrane region" description="Helical" evidence="1">
    <location>
        <begin position="89"/>
        <end position="112"/>
    </location>
</feature>
<dbReference type="AlphaFoldDB" id="A0A4R1YLI5"/>
<dbReference type="PANTHER" id="PTHR35797:SF1">
    <property type="entry name" value="PROTEASE"/>
    <property type="match status" value="1"/>
</dbReference>
<reference evidence="3 4" key="1">
    <citation type="submission" date="2019-03" db="EMBL/GenBank/DDBJ databases">
        <title>Genomic Encyclopedia of Type Strains, Phase IV (KMG-IV): sequencing the most valuable type-strain genomes for metagenomic binning, comparative biology and taxonomic classification.</title>
        <authorList>
            <person name="Goeker M."/>
        </authorList>
    </citation>
    <scope>NUCLEOTIDE SEQUENCE [LARGE SCALE GENOMIC DNA]</scope>
    <source>
        <strain evidence="3 4">DSM 21153</strain>
    </source>
</reference>
<evidence type="ECO:0000313" key="3">
    <source>
        <dbReference type="EMBL" id="TCM78081.1"/>
    </source>
</evidence>